<organism evidence="1 2">
    <name type="scientific">Rosistilla oblonga</name>
    <dbReference type="NCBI Taxonomy" id="2527990"/>
    <lineage>
        <taxon>Bacteria</taxon>
        <taxon>Pseudomonadati</taxon>
        <taxon>Planctomycetota</taxon>
        <taxon>Planctomycetia</taxon>
        <taxon>Pirellulales</taxon>
        <taxon>Pirellulaceae</taxon>
        <taxon>Rosistilla</taxon>
    </lineage>
</organism>
<dbReference type="RefSeq" id="WP_145289332.1">
    <property type="nucleotide sequence ID" value="NZ_CP036318.1"/>
</dbReference>
<keyword evidence="2" id="KW-1185">Reference proteome</keyword>
<name>A0A518J038_9BACT</name>
<protein>
    <submittedName>
        <fullName evidence="1">Uncharacterized protein</fullName>
    </submittedName>
</protein>
<accession>A0A518J038</accession>
<reference evidence="1 2" key="1">
    <citation type="submission" date="2019-02" db="EMBL/GenBank/DDBJ databases">
        <title>Deep-cultivation of Planctomycetes and their phenomic and genomic characterization uncovers novel biology.</title>
        <authorList>
            <person name="Wiegand S."/>
            <person name="Jogler M."/>
            <person name="Boedeker C."/>
            <person name="Pinto D."/>
            <person name="Vollmers J."/>
            <person name="Rivas-Marin E."/>
            <person name="Kohn T."/>
            <person name="Peeters S.H."/>
            <person name="Heuer A."/>
            <person name="Rast P."/>
            <person name="Oberbeckmann S."/>
            <person name="Bunk B."/>
            <person name="Jeske O."/>
            <person name="Meyerdierks A."/>
            <person name="Storesund J.E."/>
            <person name="Kallscheuer N."/>
            <person name="Luecker S."/>
            <person name="Lage O.M."/>
            <person name="Pohl T."/>
            <person name="Merkel B.J."/>
            <person name="Hornburger P."/>
            <person name="Mueller R.-W."/>
            <person name="Bruemmer F."/>
            <person name="Labrenz M."/>
            <person name="Spormann A.M."/>
            <person name="Op den Camp H."/>
            <person name="Overmann J."/>
            <person name="Amann R."/>
            <person name="Jetten M.S.M."/>
            <person name="Mascher T."/>
            <person name="Medema M.H."/>
            <person name="Devos D.P."/>
            <person name="Kaster A.-K."/>
            <person name="Ovreas L."/>
            <person name="Rohde M."/>
            <person name="Galperin M.Y."/>
            <person name="Jogler C."/>
        </authorList>
    </citation>
    <scope>NUCLEOTIDE SEQUENCE [LARGE SCALE GENOMIC DNA]</scope>
    <source>
        <strain evidence="1 2">Mal33</strain>
    </source>
</reference>
<proteinExistence type="predicted"/>
<dbReference type="AlphaFoldDB" id="A0A518J038"/>
<gene>
    <name evidence="1" type="ORF">Mal33_47370</name>
</gene>
<dbReference type="EMBL" id="CP036318">
    <property type="protein sequence ID" value="QDV58713.1"/>
    <property type="molecule type" value="Genomic_DNA"/>
</dbReference>
<dbReference type="Proteomes" id="UP000316770">
    <property type="component" value="Chromosome"/>
</dbReference>
<evidence type="ECO:0000313" key="1">
    <source>
        <dbReference type="EMBL" id="QDV58713.1"/>
    </source>
</evidence>
<evidence type="ECO:0000313" key="2">
    <source>
        <dbReference type="Proteomes" id="UP000316770"/>
    </source>
</evidence>
<sequence length="80" mass="8860">MPYLLEFTDADLVRPLTEPEKAAETVRAMFDGETPVRTKDVATTLGRNYGTVKTHLHRAGQLGLLVNVPRRGWLVPATAE</sequence>